<evidence type="ECO:0000256" key="4">
    <source>
        <dbReference type="ARBA" id="ARBA00022449"/>
    </source>
</evidence>
<feature type="domain" description="Cation/H+ exchanger transmembrane" evidence="13">
    <location>
        <begin position="25"/>
        <end position="435"/>
    </location>
</feature>
<feature type="compositionally biased region" description="Pro residues" evidence="11">
    <location>
        <begin position="725"/>
        <end position="738"/>
    </location>
</feature>
<feature type="region of interest" description="Disordered" evidence="11">
    <location>
        <begin position="472"/>
        <end position="694"/>
    </location>
</feature>
<proteinExistence type="inferred from homology"/>
<dbReference type="InterPro" id="IPR013928">
    <property type="entry name" value="Cation/H_antiporter_C"/>
</dbReference>
<keyword evidence="5 12" id="KW-0812">Transmembrane</keyword>
<feature type="transmembrane region" description="Helical" evidence="12">
    <location>
        <begin position="102"/>
        <end position="125"/>
    </location>
</feature>
<dbReference type="PANTHER" id="PTHR31382:SF4">
    <property type="entry name" value="NA(+)_H(+) ANTIPORTER"/>
    <property type="match status" value="1"/>
</dbReference>
<evidence type="ECO:0000256" key="8">
    <source>
        <dbReference type="ARBA" id="ARBA00023065"/>
    </source>
</evidence>
<evidence type="ECO:0000256" key="9">
    <source>
        <dbReference type="ARBA" id="ARBA00023136"/>
    </source>
</evidence>
<keyword evidence="4" id="KW-0050">Antiport</keyword>
<feature type="compositionally biased region" description="Basic and acidic residues" evidence="11">
    <location>
        <begin position="670"/>
        <end position="679"/>
    </location>
</feature>
<evidence type="ECO:0000256" key="1">
    <source>
        <dbReference type="ARBA" id="ARBA00004141"/>
    </source>
</evidence>
<keyword evidence="16" id="KW-1185">Reference proteome</keyword>
<feature type="transmembrane region" description="Helical" evidence="12">
    <location>
        <begin position="202"/>
        <end position="226"/>
    </location>
</feature>
<dbReference type="GO" id="GO:0015385">
    <property type="term" value="F:sodium:proton antiporter activity"/>
    <property type="evidence" value="ECO:0007669"/>
    <property type="project" value="InterPro"/>
</dbReference>
<dbReference type="GO" id="GO:0042391">
    <property type="term" value="P:regulation of membrane potential"/>
    <property type="evidence" value="ECO:0007669"/>
    <property type="project" value="InterPro"/>
</dbReference>
<keyword evidence="6 12" id="KW-1133">Transmembrane helix</keyword>
<dbReference type="CDD" id="cd06174">
    <property type="entry name" value="MFS"/>
    <property type="match status" value="1"/>
</dbReference>
<feature type="compositionally biased region" description="Basic and acidic residues" evidence="11">
    <location>
        <begin position="489"/>
        <end position="498"/>
    </location>
</feature>
<evidence type="ECO:0000256" key="10">
    <source>
        <dbReference type="ARBA" id="ARBA00023201"/>
    </source>
</evidence>
<evidence type="ECO:0000313" key="16">
    <source>
        <dbReference type="Proteomes" id="UP001220324"/>
    </source>
</evidence>
<dbReference type="AlphaFoldDB" id="A0AAD6CNH7"/>
<name>A0AAD6CNH7_9EURO</name>
<keyword evidence="7" id="KW-0915">Sodium</keyword>
<evidence type="ECO:0000256" key="11">
    <source>
        <dbReference type="SAM" id="MobiDB-lite"/>
    </source>
</evidence>
<feature type="compositionally biased region" description="Basic and acidic residues" evidence="11">
    <location>
        <begin position="631"/>
        <end position="657"/>
    </location>
</feature>
<feature type="compositionally biased region" description="Acidic residues" evidence="11">
    <location>
        <begin position="542"/>
        <end position="552"/>
    </location>
</feature>
<dbReference type="GO" id="GO:0120029">
    <property type="term" value="P:proton export across plasma membrane"/>
    <property type="evidence" value="ECO:0007669"/>
    <property type="project" value="InterPro"/>
</dbReference>
<evidence type="ECO:0000259" key="14">
    <source>
        <dbReference type="Pfam" id="PF08619"/>
    </source>
</evidence>
<feature type="region of interest" description="Disordered" evidence="11">
    <location>
        <begin position="712"/>
        <end position="806"/>
    </location>
</feature>
<dbReference type="InterPro" id="IPR038770">
    <property type="entry name" value="Na+/solute_symporter_sf"/>
</dbReference>
<dbReference type="InterPro" id="IPR006153">
    <property type="entry name" value="Cation/H_exchanger_TM"/>
</dbReference>
<feature type="region of interest" description="Disordered" evidence="11">
    <location>
        <begin position="821"/>
        <end position="1056"/>
    </location>
</feature>
<evidence type="ECO:0000313" key="15">
    <source>
        <dbReference type="EMBL" id="KAJ5525302.1"/>
    </source>
</evidence>
<feature type="compositionally biased region" description="Basic and acidic residues" evidence="11">
    <location>
        <begin position="837"/>
        <end position="853"/>
    </location>
</feature>
<comment type="caution">
    <text evidence="15">The sequence shown here is derived from an EMBL/GenBank/DDBJ whole genome shotgun (WGS) entry which is preliminary data.</text>
</comment>
<evidence type="ECO:0000256" key="6">
    <source>
        <dbReference type="ARBA" id="ARBA00022989"/>
    </source>
</evidence>
<evidence type="ECO:0000256" key="5">
    <source>
        <dbReference type="ARBA" id="ARBA00022692"/>
    </source>
</evidence>
<feature type="transmembrane region" description="Helical" evidence="12">
    <location>
        <begin position="246"/>
        <end position="262"/>
    </location>
</feature>
<feature type="compositionally biased region" description="Acidic residues" evidence="11">
    <location>
        <begin position="978"/>
        <end position="999"/>
    </location>
</feature>
<evidence type="ECO:0000256" key="7">
    <source>
        <dbReference type="ARBA" id="ARBA00023053"/>
    </source>
</evidence>
<dbReference type="InterPro" id="IPR004712">
    <property type="entry name" value="Na+/H+_antiporter_fungi"/>
</dbReference>
<evidence type="ECO:0000256" key="3">
    <source>
        <dbReference type="ARBA" id="ARBA00022448"/>
    </source>
</evidence>
<dbReference type="GO" id="GO:0036376">
    <property type="term" value="P:sodium ion export across plasma membrane"/>
    <property type="evidence" value="ECO:0007669"/>
    <property type="project" value="InterPro"/>
</dbReference>
<comment type="subcellular location">
    <subcellularLocation>
        <location evidence="1">Membrane</location>
        <topology evidence="1">Multi-pass membrane protein</topology>
    </subcellularLocation>
</comment>
<feature type="transmembrane region" description="Helical" evidence="12">
    <location>
        <begin position="362"/>
        <end position="382"/>
    </location>
</feature>
<feature type="transmembrane region" description="Helical" evidence="12">
    <location>
        <begin position="412"/>
        <end position="435"/>
    </location>
</feature>
<feature type="transmembrane region" description="Helical" evidence="12">
    <location>
        <begin position="296"/>
        <end position="313"/>
    </location>
</feature>
<feature type="domain" description="Alkali metal cation/H+ antiporter Nha1 C-terminal" evidence="14">
    <location>
        <begin position="460"/>
        <end position="983"/>
    </location>
</feature>
<feature type="compositionally biased region" description="Acidic residues" evidence="11">
    <location>
        <begin position="866"/>
        <end position="876"/>
    </location>
</feature>
<feature type="compositionally biased region" description="Basic residues" evidence="11">
    <location>
        <begin position="508"/>
        <end position="518"/>
    </location>
</feature>
<keyword evidence="8" id="KW-0406">Ion transport</keyword>
<reference evidence="15 16" key="1">
    <citation type="journal article" date="2023" name="IMA Fungus">
        <title>Comparative genomic study of the Penicillium genus elucidates a diverse pangenome and 15 lateral gene transfer events.</title>
        <authorList>
            <person name="Petersen C."/>
            <person name="Sorensen T."/>
            <person name="Nielsen M.R."/>
            <person name="Sondergaard T.E."/>
            <person name="Sorensen J.L."/>
            <person name="Fitzpatrick D.A."/>
            <person name="Frisvad J.C."/>
            <person name="Nielsen K.L."/>
        </authorList>
    </citation>
    <scope>NUCLEOTIDE SEQUENCE [LARGE SCALE GENOMIC DNA]</scope>
    <source>
        <strain evidence="15 16">IBT 35679</strain>
    </source>
</reference>
<comment type="similarity">
    <text evidence="2">Belongs to the fungal Na(+)/H(+) exchanger family.</text>
</comment>
<evidence type="ECO:0000256" key="12">
    <source>
        <dbReference type="SAM" id="Phobius"/>
    </source>
</evidence>
<feature type="transmembrane region" description="Helical" evidence="12">
    <location>
        <begin position="325"/>
        <end position="341"/>
    </location>
</feature>
<dbReference type="GO" id="GO:0005886">
    <property type="term" value="C:plasma membrane"/>
    <property type="evidence" value="ECO:0007669"/>
    <property type="project" value="InterPro"/>
</dbReference>
<dbReference type="Proteomes" id="UP001220324">
    <property type="component" value="Unassembled WGS sequence"/>
</dbReference>
<feature type="compositionally biased region" description="Basic and acidic residues" evidence="11">
    <location>
        <begin position="563"/>
        <end position="585"/>
    </location>
</feature>
<evidence type="ECO:0000256" key="2">
    <source>
        <dbReference type="ARBA" id="ARBA00005248"/>
    </source>
</evidence>
<sequence length="1056" mass="117791">MAWDHLDIDKPHLAYMILGGFTSLFMLCSLFVKEKLYIGEATVATLCGIIFGPHAANLFDPSSWGNVDKITLECSRIVLVVQCFAVGVELPKAYMERHWRSVVLLLLPVMTWGWLITSLFIWWMIPPLNWLESLVCAACVTATDPVLASSVVGKGKFAKRVPKHLRDILSAESGCNDGMAFPFIYLSFYIWKYRPDANTVSLNWFCITILYECIFGAIFGFVVGYLARHSIKFAERKGLIDRESFLVFYFVLAVFCAGSGSLLGMDDLLIGFSCGVGFSNDGWFTEKTEEAHVSNVIDLLLNLAYFVYFGAIIPWEDYNVPDLGIVPWRLVVIALLVIFFRRIPIMLLMKPFIPDVKTWREALFAGHFGPIGVGAIFAAILARAELEHDNTQPLDQKKLPQPGAENYYVVQLIWPITTFMVISSILVHGSSIAVFTLGKRINTLTVTLSYTQANEEGPSWMNRLPRVSSLAKGSMSFRKTDDSEEEEKTPEYPLEHCHPLTSDAAGKPVRRRRKKHRKHDDVGGPISESAIMPQRRPGPDASEAEQEMEERDAVERGASPPNAERDRFGREPELEVFQEGHHMVIEDEEGNVLKTEDTRKLTPEQQAELIEEQRRRLENDRSGEFAHSQSRPHEKDEGEEFKHAVDEKIGHPGEKARSKWTSWTGRGKTRVKDKDEIKPTAEAPAKPKHRSAHAYQFGNTIIVEDEDGEVIKKYTIPSGDRPAKPKPNPDAQPGPSTPAPIRRGLTRMGTWLGREEEGEASGQKKQKPAPRTETDDWTTDDGLRFTLAQSSDVDSNGIGHKGRRMNKHEFFQQIKGLDAKARRDVVQQTDAPSPVKEVAREEAKKEEKTERRLSAVAAAVATDTIPETEEELESESVTDSQVSSEEESDTERPNVAASMAKWTRGTSAQERRSNLSPAPPRARVRRDSDDDGTERIPPSALRQAAGLTAPPREREDDTGETPAERRRRLAALGHSGDTDSESDDDDDAVEEDSDSEDDGEPRLIPPIGKVQFANDPRPSEPSSVSGEQSSSSGSGSTSRPTPGHRPRVSWGGEKGR</sequence>
<dbReference type="EMBL" id="JAQIZZ010000008">
    <property type="protein sequence ID" value="KAJ5525302.1"/>
    <property type="molecule type" value="Genomic_DNA"/>
</dbReference>
<accession>A0AAD6CNH7</accession>
<dbReference type="Pfam" id="PF08619">
    <property type="entry name" value="Nha1_C"/>
    <property type="match status" value="1"/>
</dbReference>
<feature type="compositionally biased region" description="Basic and acidic residues" evidence="11">
    <location>
        <begin position="611"/>
        <end position="624"/>
    </location>
</feature>
<keyword evidence="10" id="KW-0739">Sodium transport</keyword>
<gene>
    <name evidence="15" type="ORF">N7494_011952</name>
</gene>
<dbReference type="Pfam" id="PF00999">
    <property type="entry name" value="Na_H_Exchanger"/>
    <property type="match status" value="1"/>
</dbReference>
<dbReference type="PANTHER" id="PTHR31382">
    <property type="entry name" value="NA(+)/H(+) ANTIPORTER"/>
    <property type="match status" value="1"/>
</dbReference>
<dbReference type="FunFam" id="1.20.1530.20:FF:000015">
    <property type="entry name" value="Na(+)/H(+) antiporter 2"/>
    <property type="match status" value="1"/>
</dbReference>
<keyword evidence="3" id="KW-0813">Transport</keyword>
<feature type="transmembrane region" description="Helical" evidence="12">
    <location>
        <begin position="12"/>
        <end position="32"/>
    </location>
</feature>
<dbReference type="GO" id="GO:0030007">
    <property type="term" value="P:intracellular potassium ion homeostasis"/>
    <property type="evidence" value="ECO:0007669"/>
    <property type="project" value="TreeGrafter"/>
</dbReference>
<keyword evidence="9 12" id="KW-0472">Membrane</keyword>
<organism evidence="15 16">
    <name type="scientific">Penicillium frequentans</name>
    <dbReference type="NCBI Taxonomy" id="3151616"/>
    <lineage>
        <taxon>Eukaryota</taxon>
        <taxon>Fungi</taxon>
        <taxon>Dikarya</taxon>
        <taxon>Ascomycota</taxon>
        <taxon>Pezizomycotina</taxon>
        <taxon>Eurotiomycetes</taxon>
        <taxon>Eurotiomycetidae</taxon>
        <taxon>Eurotiales</taxon>
        <taxon>Aspergillaceae</taxon>
        <taxon>Penicillium</taxon>
    </lineage>
</organism>
<feature type="compositionally biased region" description="Low complexity" evidence="11">
    <location>
        <begin position="1020"/>
        <end position="1041"/>
    </location>
</feature>
<evidence type="ECO:0000259" key="13">
    <source>
        <dbReference type="Pfam" id="PF00999"/>
    </source>
</evidence>
<dbReference type="Gene3D" id="1.20.1530.20">
    <property type="match status" value="1"/>
</dbReference>
<protein>
    <submittedName>
        <fullName evidence="15">Na(+)/H(+) antiporter</fullName>
    </submittedName>
</protein>